<name>A0ABQ7J952_9APIC</name>
<reference evidence="1 2" key="1">
    <citation type="journal article" date="2020" name="bioRxiv">
        <title>Metabolic contributions of an alphaproteobacterial endosymbiont in the apicomplexan Cardiosporidium cionae.</title>
        <authorList>
            <person name="Hunter E.S."/>
            <person name="Paight C.J."/>
            <person name="Lane C.E."/>
        </authorList>
    </citation>
    <scope>NUCLEOTIDE SEQUENCE [LARGE SCALE GENOMIC DNA]</scope>
    <source>
        <strain evidence="1">ESH_2018</strain>
    </source>
</reference>
<gene>
    <name evidence="1" type="ORF">IE077_003088</name>
</gene>
<dbReference type="Proteomes" id="UP000823046">
    <property type="component" value="Unassembled WGS sequence"/>
</dbReference>
<keyword evidence="2" id="KW-1185">Reference proteome</keyword>
<accession>A0ABQ7J952</accession>
<feature type="non-terminal residue" evidence="1">
    <location>
        <position position="1"/>
    </location>
</feature>
<sequence length="174" mass="19642">IKIWCYEDVSQKIDIFKSDALPLRVSRIITTILCVKVNRGLLQLPLTDDLPDMESLATMFAGWRSPICSSFYQQLRITDMNQSKKLPDEYEAGFTHTPTRNLIMGPRFHIGVPDICPSGEMRFLTNPLITSLIQPLQFAQTMDAFLDLKAYSTTNVLSKNALPQPFLSADATIE</sequence>
<proteinExistence type="predicted"/>
<organism evidence="1 2">
    <name type="scientific">Cardiosporidium cionae</name>
    <dbReference type="NCBI Taxonomy" id="476202"/>
    <lineage>
        <taxon>Eukaryota</taxon>
        <taxon>Sar</taxon>
        <taxon>Alveolata</taxon>
        <taxon>Apicomplexa</taxon>
        <taxon>Aconoidasida</taxon>
        <taxon>Nephromycida</taxon>
        <taxon>Cardiosporidium</taxon>
    </lineage>
</organism>
<protein>
    <submittedName>
        <fullName evidence="1">Uncharacterized protein</fullName>
    </submittedName>
</protein>
<evidence type="ECO:0000313" key="1">
    <source>
        <dbReference type="EMBL" id="KAF8820528.1"/>
    </source>
</evidence>
<feature type="non-terminal residue" evidence="1">
    <location>
        <position position="174"/>
    </location>
</feature>
<evidence type="ECO:0000313" key="2">
    <source>
        <dbReference type="Proteomes" id="UP000823046"/>
    </source>
</evidence>
<dbReference type="EMBL" id="JADAQX010000364">
    <property type="protein sequence ID" value="KAF8820528.1"/>
    <property type="molecule type" value="Genomic_DNA"/>
</dbReference>
<comment type="caution">
    <text evidence="1">The sequence shown here is derived from an EMBL/GenBank/DDBJ whole genome shotgun (WGS) entry which is preliminary data.</text>
</comment>